<feature type="compositionally biased region" description="Basic and acidic residues" evidence="1">
    <location>
        <begin position="21"/>
        <end position="37"/>
    </location>
</feature>
<feature type="region of interest" description="Disordered" evidence="1">
    <location>
        <begin position="17"/>
        <end position="72"/>
    </location>
</feature>
<evidence type="ECO:0000256" key="1">
    <source>
        <dbReference type="SAM" id="MobiDB-lite"/>
    </source>
</evidence>
<organism evidence="2 3">
    <name type="scientific">Chrysodeixis includens</name>
    <name type="common">Soybean looper</name>
    <name type="synonym">Pseudoplusia includens</name>
    <dbReference type="NCBI Taxonomy" id="689277"/>
    <lineage>
        <taxon>Eukaryota</taxon>
        <taxon>Metazoa</taxon>
        <taxon>Ecdysozoa</taxon>
        <taxon>Arthropoda</taxon>
        <taxon>Hexapoda</taxon>
        <taxon>Insecta</taxon>
        <taxon>Pterygota</taxon>
        <taxon>Neoptera</taxon>
        <taxon>Endopterygota</taxon>
        <taxon>Lepidoptera</taxon>
        <taxon>Glossata</taxon>
        <taxon>Ditrysia</taxon>
        <taxon>Noctuoidea</taxon>
        <taxon>Noctuidae</taxon>
        <taxon>Plusiinae</taxon>
        <taxon>Chrysodeixis</taxon>
    </lineage>
</organism>
<dbReference type="Proteomes" id="UP001154114">
    <property type="component" value="Chromosome 13"/>
</dbReference>
<name>A0A9N8KT23_CHRIL</name>
<evidence type="ECO:0000313" key="3">
    <source>
        <dbReference type="Proteomes" id="UP001154114"/>
    </source>
</evidence>
<dbReference type="AlphaFoldDB" id="A0A9N8KT23"/>
<protein>
    <submittedName>
        <fullName evidence="2">Uncharacterized protein</fullName>
    </submittedName>
</protein>
<proteinExistence type="predicted"/>
<sequence length="110" mass="12179">MQQDICKETAEVAKRAGRAAKVKEASASRRCEREADARPTQALHADRADTSREPATPRAQPTVHSLHHPDLPSSSTYITVICELNLCASDCVRLFPTRVPTEIVRIFLVI</sequence>
<accession>A0A9N8KT23</accession>
<reference evidence="2" key="1">
    <citation type="submission" date="2021-12" db="EMBL/GenBank/DDBJ databases">
        <authorList>
            <person name="King R."/>
        </authorList>
    </citation>
    <scope>NUCLEOTIDE SEQUENCE</scope>
</reference>
<evidence type="ECO:0000313" key="2">
    <source>
        <dbReference type="EMBL" id="CAD0200678.1"/>
    </source>
</evidence>
<gene>
    <name evidence="2" type="ORF">CINC_LOCUS2362</name>
</gene>
<dbReference type="EMBL" id="LR824016">
    <property type="protein sequence ID" value="CAD0200678.1"/>
    <property type="molecule type" value="Genomic_DNA"/>
</dbReference>
<dbReference type="OrthoDB" id="10548198at2759"/>
<keyword evidence="3" id="KW-1185">Reference proteome</keyword>